<evidence type="ECO:0000313" key="2">
    <source>
        <dbReference type="Proteomes" id="UP000198211"/>
    </source>
</evidence>
<keyword evidence="2" id="KW-1185">Reference proteome</keyword>
<dbReference type="PANTHER" id="PTHR46586">
    <property type="entry name" value="ANKYRIN REPEAT-CONTAINING PROTEIN"/>
    <property type="match status" value="1"/>
</dbReference>
<organism evidence="1 2">
    <name type="scientific">Phytophthora megakarya</name>
    <dbReference type="NCBI Taxonomy" id="4795"/>
    <lineage>
        <taxon>Eukaryota</taxon>
        <taxon>Sar</taxon>
        <taxon>Stramenopiles</taxon>
        <taxon>Oomycota</taxon>
        <taxon>Peronosporomycetes</taxon>
        <taxon>Peronosporales</taxon>
        <taxon>Peronosporaceae</taxon>
        <taxon>Phytophthora</taxon>
    </lineage>
</organism>
<dbReference type="SUPFAM" id="SSF48403">
    <property type="entry name" value="Ankyrin repeat"/>
    <property type="match status" value="1"/>
</dbReference>
<dbReference type="PANTHER" id="PTHR46586:SF3">
    <property type="entry name" value="ANKYRIN REPEAT-CONTAINING PROTEIN"/>
    <property type="match status" value="1"/>
</dbReference>
<sequence length="87" mass="9673">MWDYNSGSTGLFLDYAAFRGDIPWLEWAHMLGATVTTAMDRAAGNGRIDTVEWLHRGRTEVCTVDAMGSTAASWHLHVVEWLAVFGD</sequence>
<gene>
    <name evidence="1" type="ORF">PHMEG_00024669</name>
</gene>
<reference evidence="2" key="1">
    <citation type="submission" date="2017-03" db="EMBL/GenBank/DDBJ databases">
        <title>Phytopthora megakarya and P. palmivora, two closely related causual agents of cacao black pod achieved similar genome size and gene model numbers by different mechanisms.</title>
        <authorList>
            <person name="Ali S."/>
            <person name="Shao J."/>
            <person name="Larry D.J."/>
            <person name="Kronmiller B."/>
            <person name="Shen D."/>
            <person name="Strem M.D."/>
            <person name="Melnick R.L."/>
            <person name="Guiltinan M.J."/>
            <person name="Tyler B.M."/>
            <person name="Meinhardt L.W."/>
            <person name="Bailey B.A."/>
        </authorList>
    </citation>
    <scope>NUCLEOTIDE SEQUENCE [LARGE SCALE GENOMIC DNA]</scope>
    <source>
        <strain evidence="2">zdho120</strain>
    </source>
</reference>
<dbReference type="InterPro" id="IPR036770">
    <property type="entry name" value="Ankyrin_rpt-contain_sf"/>
</dbReference>
<accession>A0A225VDX1</accession>
<dbReference type="Proteomes" id="UP000198211">
    <property type="component" value="Unassembled WGS sequence"/>
</dbReference>
<proteinExistence type="predicted"/>
<protein>
    <submittedName>
        <fullName evidence="1">Uncharacterized protein</fullName>
    </submittedName>
</protein>
<dbReference type="AlphaFoldDB" id="A0A225VDX1"/>
<dbReference type="Gene3D" id="1.25.40.20">
    <property type="entry name" value="Ankyrin repeat-containing domain"/>
    <property type="match status" value="1"/>
</dbReference>
<dbReference type="OrthoDB" id="548461at2759"/>
<dbReference type="InterPro" id="IPR052050">
    <property type="entry name" value="SecEffector_AnkRepeat"/>
</dbReference>
<evidence type="ECO:0000313" key="1">
    <source>
        <dbReference type="EMBL" id="OWZ03575.1"/>
    </source>
</evidence>
<comment type="caution">
    <text evidence="1">The sequence shown here is derived from an EMBL/GenBank/DDBJ whole genome shotgun (WGS) entry which is preliminary data.</text>
</comment>
<dbReference type="EMBL" id="NBNE01005439">
    <property type="protein sequence ID" value="OWZ03575.1"/>
    <property type="molecule type" value="Genomic_DNA"/>
</dbReference>
<name>A0A225VDX1_9STRA</name>